<gene>
    <name evidence="1" type="ORF">K504DRAFT_517897</name>
</gene>
<dbReference type="Proteomes" id="UP000799428">
    <property type="component" value="Unassembled WGS sequence"/>
</dbReference>
<dbReference type="SUPFAM" id="SSF51445">
    <property type="entry name" value="(Trans)glycosidases"/>
    <property type="match status" value="1"/>
</dbReference>
<dbReference type="EMBL" id="MU005765">
    <property type="protein sequence ID" value="KAF2713768.1"/>
    <property type="molecule type" value="Genomic_DNA"/>
</dbReference>
<evidence type="ECO:0000313" key="1">
    <source>
        <dbReference type="EMBL" id="KAF2713768.1"/>
    </source>
</evidence>
<dbReference type="PANTHER" id="PTHR40079:SF6">
    <property type="entry name" value="GH26 DOMAIN-CONTAINING PROTEIN"/>
    <property type="match status" value="1"/>
</dbReference>
<reference evidence="1" key="1">
    <citation type="journal article" date="2020" name="Stud. Mycol.">
        <title>101 Dothideomycetes genomes: a test case for predicting lifestyles and emergence of pathogens.</title>
        <authorList>
            <person name="Haridas S."/>
            <person name="Albert R."/>
            <person name="Binder M."/>
            <person name="Bloem J."/>
            <person name="Labutti K."/>
            <person name="Salamov A."/>
            <person name="Andreopoulos B."/>
            <person name="Baker S."/>
            <person name="Barry K."/>
            <person name="Bills G."/>
            <person name="Bluhm B."/>
            <person name="Cannon C."/>
            <person name="Castanera R."/>
            <person name="Culley D."/>
            <person name="Daum C."/>
            <person name="Ezra D."/>
            <person name="Gonzalez J."/>
            <person name="Henrissat B."/>
            <person name="Kuo A."/>
            <person name="Liang C."/>
            <person name="Lipzen A."/>
            <person name="Lutzoni F."/>
            <person name="Magnuson J."/>
            <person name="Mondo S."/>
            <person name="Nolan M."/>
            <person name="Ohm R."/>
            <person name="Pangilinan J."/>
            <person name="Park H.-J."/>
            <person name="Ramirez L."/>
            <person name="Alfaro M."/>
            <person name="Sun H."/>
            <person name="Tritt A."/>
            <person name="Yoshinaga Y."/>
            <person name="Zwiers L.-H."/>
            <person name="Turgeon B."/>
            <person name="Goodwin S."/>
            <person name="Spatafora J."/>
            <person name="Crous P."/>
            <person name="Grigoriev I."/>
        </authorList>
    </citation>
    <scope>NUCLEOTIDE SEQUENCE</scope>
    <source>
        <strain evidence="1">CBS 279.74</strain>
    </source>
</reference>
<organism evidence="1 2">
    <name type="scientific">Pleomassaria siparia CBS 279.74</name>
    <dbReference type="NCBI Taxonomy" id="1314801"/>
    <lineage>
        <taxon>Eukaryota</taxon>
        <taxon>Fungi</taxon>
        <taxon>Dikarya</taxon>
        <taxon>Ascomycota</taxon>
        <taxon>Pezizomycotina</taxon>
        <taxon>Dothideomycetes</taxon>
        <taxon>Pleosporomycetidae</taxon>
        <taxon>Pleosporales</taxon>
        <taxon>Pleomassariaceae</taxon>
        <taxon>Pleomassaria</taxon>
    </lineage>
</organism>
<proteinExistence type="predicted"/>
<dbReference type="GO" id="GO:0016985">
    <property type="term" value="F:mannan endo-1,4-beta-mannosidase activity"/>
    <property type="evidence" value="ECO:0007669"/>
    <property type="project" value="InterPro"/>
</dbReference>
<sequence>MEKLHTMYIRPNSHVIAAVPFNQITPTVAHDVAAVMKKFTDEGVQVWLRFGHEMNWYVKDSPNDDASKNTYHGTAPEFLVAWKNMYEANCKGNEKVKCFWSPQSRSDVVGFTAMVARPGYDGHCSL</sequence>
<protein>
    <submittedName>
        <fullName evidence="1">Glycoside hydrolase family 26 protein</fullName>
    </submittedName>
</protein>
<evidence type="ECO:0000313" key="2">
    <source>
        <dbReference type="Proteomes" id="UP000799428"/>
    </source>
</evidence>
<dbReference type="OrthoDB" id="428177at2759"/>
<accession>A0A6G1KLQ6</accession>
<dbReference type="InterPro" id="IPR000805">
    <property type="entry name" value="Glyco_hydro_26"/>
</dbReference>
<name>A0A6G1KLQ6_9PLEO</name>
<dbReference type="Gene3D" id="3.20.20.80">
    <property type="entry name" value="Glycosidases"/>
    <property type="match status" value="1"/>
</dbReference>
<dbReference type="PANTHER" id="PTHR40079">
    <property type="entry name" value="MANNAN ENDO-1,4-BETA-MANNOSIDASE E-RELATED"/>
    <property type="match status" value="1"/>
</dbReference>
<dbReference type="InterPro" id="IPR017853">
    <property type="entry name" value="GH"/>
</dbReference>
<keyword evidence="1" id="KW-0378">Hydrolase</keyword>
<dbReference type="GO" id="GO:0006080">
    <property type="term" value="P:substituted mannan metabolic process"/>
    <property type="evidence" value="ECO:0007669"/>
    <property type="project" value="InterPro"/>
</dbReference>
<dbReference type="AlphaFoldDB" id="A0A6G1KLQ6"/>
<keyword evidence="2" id="KW-1185">Reference proteome</keyword>